<keyword evidence="2" id="KW-1185">Reference proteome</keyword>
<dbReference type="HOGENOM" id="CLU_2859343_0_0_7"/>
<gene>
    <name evidence="1" type="ORF">ETSY2_34600</name>
</gene>
<comment type="caution">
    <text evidence="1">The sequence shown here is derived from an EMBL/GenBank/DDBJ whole genome shotgun (WGS) entry which is preliminary data.</text>
</comment>
<proteinExistence type="predicted"/>
<name>W4LY92_9BACT</name>
<dbReference type="EMBL" id="AZHX01001484">
    <property type="protein sequence ID" value="ETX02900.1"/>
    <property type="molecule type" value="Genomic_DNA"/>
</dbReference>
<accession>W4LY92</accession>
<sequence>MLVFQQMHNQDVESAAQLFPVPFSQAFNLLRQIQQVEFIADHRTQLSSLMLRPGVEVLVIGRRS</sequence>
<organism evidence="1 2">
    <name type="scientific">Candidatus Entotheonella gemina</name>
    <dbReference type="NCBI Taxonomy" id="1429439"/>
    <lineage>
        <taxon>Bacteria</taxon>
        <taxon>Pseudomonadati</taxon>
        <taxon>Nitrospinota/Tectimicrobiota group</taxon>
        <taxon>Candidatus Tectimicrobiota</taxon>
        <taxon>Candidatus Entotheonellia</taxon>
        <taxon>Candidatus Entotheonellales</taxon>
        <taxon>Candidatus Entotheonellaceae</taxon>
        <taxon>Candidatus Entotheonella</taxon>
    </lineage>
</organism>
<dbReference type="Proteomes" id="UP000019140">
    <property type="component" value="Unassembled WGS sequence"/>
</dbReference>
<evidence type="ECO:0000313" key="2">
    <source>
        <dbReference type="Proteomes" id="UP000019140"/>
    </source>
</evidence>
<evidence type="ECO:0000313" key="1">
    <source>
        <dbReference type="EMBL" id="ETX02900.1"/>
    </source>
</evidence>
<reference evidence="1 2" key="1">
    <citation type="journal article" date="2014" name="Nature">
        <title>An environmental bacterial taxon with a large and distinct metabolic repertoire.</title>
        <authorList>
            <person name="Wilson M.C."/>
            <person name="Mori T."/>
            <person name="Ruckert C."/>
            <person name="Uria A.R."/>
            <person name="Helf M.J."/>
            <person name="Takada K."/>
            <person name="Gernert C."/>
            <person name="Steffens U.A."/>
            <person name="Heycke N."/>
            <person name="Schmitt S."/>
            <person name="Rinke C."/>
            <person name="Helfrich E.J."/>
            <person name="Brachmann A.O."/>
            <person name="Gurgui C."/>
            <person name="Wakimoto T."/>
            <person name="Kracht M."/>
            <person name="Crusemann M."/>
            <person name="Hentschel U."/>
            <person name="Abe I."/>
            <person name="Matsunaga S."/>
            <person name="Kalinowski J."/>
            <person name="Takeyama H."/>
            <person name="Piel J."/>
        </authorList>
    </citation>
    <scope>NUCLEOTIDE SEQUENCE [LARGE SCALE GENOMIC DNA]</scope>
    <source>
        <strain evidence="2">TSY2</strain>
    </source>
</reference>
<protein>
    <submittedName>
        <fullName evidence="1">Uncharacterized protein</fullName>
    </submittedName>
</protein>
<dbReference type="AlphaFoldDB" id="W4LY92"/>